<reference evidence="1" key="1">
    <citation type="journal article" date="2014" name="Int. J. Syst. Evol. Microbiol.">
        <title>Complete genome sequence of Corynebacterium casei LMG S-19264T (=DSM 44701T), isolated from a smear-ripened cheese.</title>
        <authorList>
            <consortium name="US DOE Joint Genome Institute (JGI-PGF)"/>
            <person name="Walter F."/>
            <person name="Albersmeier A."/>
            <person name="Kalinowski J."/>
            <person name="Ruckert C."/>
        </authorList>
    </citation>
    <scope>NUCLEOTIDE SEQUENCE</scope>
    <source>
        <strain evidence="1">JCM 4654</strain>
    </source>
</reference>
<sequence>MAVGMGLALALAGYLVVRYNWPSPAEGCTARGADGTTVTLDVGQAANAATIAAVARSRGLPERAVTIALATAIQESKLRDIDYGDRDSLGLFQQRPSQGWGTPAQVLDPVHATGKFYDALVNVPGYLGLSVTAAAQQVQHSGYPQAYAQHEDTAALLAAALTGREGAAMTCTLTGSDAHPSTQQGGMTVTQAARREFGPGLPPPSSAGSGTVTYAVPDARTGWTVAVWMVCHAAEFHLTSVAFGDREWSSTKSDRGWVRRDAGAGQAGTVVAVAAPTAA</sequence>
<evidence type="ECO:0008006" key="3">
    <source>
        <dbReference type="Google" id="ProtNLM"/>
    </source>
</evidence>
<dbReference type="EMBL" id="BMVF01000013">
    <property type="protein sequence ID" value="GHD93088.1"/>
    <property type="molecule type" value="Genomic_DNA"/>
</dbReference>
<gene>
    <name evidence="1" type="ORF">GCM10010508_48510</name>
</gene>
<dbReference type="Proteomes" id="UP000608955">
    <property type="component" value="Unassembled WGS sequence"/>
</dbReference>
<protein>
    <recommendedName>
        <fullName evidence="3">Co/Zn/Cd efflux system component</fullName>
    </recommendedName>
</protein>
<keyword evidence="2" id="KW-1185">Reference proteome</keyword>
<comment type="caution">
    <text evidence="1">The sequence shown here is derived from an EMBL/GenBank/DDBJ whole genome shotgun (WGS) entry which is preliminary data.</text>
</comment>
<proteinExistence type="predicted"/>
<organism evidence="1 2">
    <name type="scientific">Streptomyces naganishii JCM 4654</name>
    <dbReference type="NCBI Taxonomy" id="1306179"/>
    <lineage>
        <taxon>Bacteria</taxon>
        <taxon>Bacillati</taxon>
        <taxon>Actinomycetota</taxon>
        <taxon>Actinomycetes</taxon>
        <taxon>Kitasatosporales</taxon>
        <taxon>Streptomycetaceae</taxon>
        <taxon>Streptomyces</taxon>
    </lineage>
</organism>
<reference evidence="1" key="2">
    <citation type="submission" date="2020-09" db="EMBL/GenBank/DDBJ databases">
        <authorList>
            <person name="Sun Q."/>
            <person name="Ohkuma M."/>
        </authorList>
    </citation>
    <scope>NUCLEOTIDE SEQUENCE</scope>
    <source>
        <strain evidence="1">JCM 4654</strain>
    </source>
</reference>
<dbReference type="AlphaFoldDB" id="A0A918Y807"/>
<accession>A0A918Y807</accession>
<name>A0A918Y807_9ACTN</name>
<evidence type="ECO:0000313" key="2">
    <source>
        <dbReference type="Proteomes" id="UP000608955"/>
    </source>
</evidence>
<evidence type="ECO:0000313" key="1">
    <source>
        <dbReference type="EMBL" id="GHD93088.1"/>
    </source>
</evidence>